<dbReference type="AlphaFoldDB" id="A0A918JWP0"/>
<dbReference type="Proteomes" id="UP000601108">
    <property type="component" value="Unassembled WGS sequence"/>
</dbReference>
<keyword evidence="3" id="KW-1185">Reference proteome</keyword>
<name>A0A918JWP0_9FLAO</name>
<evidence type="ECO:0000313" key="3">
    <source>
        <dbReference type="Proteomes" id="UP000601108"/>
    </source>
</evidence>
<protein>
    <submittedName>
        <fullName evidence="2">Uncharacterized protein</fullName>
    </submittedName>
</protein>
<reference evidence="2 3" key="1">
    <citation type="journal article" date="2014" name="Int. J. Syst. Evol. Microbiol.">
        <title>Complete genome sequence of Corynebacterium casei LMG S-19264T (=DSM 44701T), isolated from a smear-ripened cheese.</title>
        <authorList>
            <consortium name="US DOE Joint Genome Institute (JGI-PGF)"/>
            <person name="Walter F."/>
            <person name="Albersmeier A."/>
            <person name="Kalinowski J."/>
            <person name="Ruckert C."/>
        </authorList>
    </citation>
    <scope>NUCLEOTIDE SEQUENCE [LARGE SCALE GENOMIC DNA]</scope>
    <source>
        <strain evidence="2 3">KCTC 12285</strain>
    </source>
</reference>
<accession>A0A918JWP0</accession>
<organism evidence="2 3">
    <name type="scientific">Aquimarina muelleri</name>
    <dbReference type="NCBI Taxonomy" id="279356"/>
    <lineage>
        <taxon>Bacteria</taxon>
        <taxon>Pseudomonadati</taxon>
        <taxon>Bacteroidota</taxon>
        <taxon>Flavobacteriia</taxon>
        <taxon>Flavobacteriales</taxon>
        <taxon>Flavobacteriaceae</taxon>
        <taxon>Aquimarina</taxon>
    </lineage>
</organism>
<evidence type="ECO:0000256" key="1">
    <source>
        <dbReference type="SAM" id="Phobius"/>
    </source>
</evidence>
<dbReference type="RefSeq" id="WP_027412474.1">
    <property type="nucleotide sequence ID" value="NZ_BMWS01000019.1"/>
</dbReference>
<dbReference type="EMBL" id="BMWS01000019">
    <property type="protein sequence ID" value="GGX24852.1"/>
    <property type="molecule type" value="Genomic_DNA"/>
</dbReference>
<keyword evidence="1" id="KW-1133">Transmembrane helix</keyword>
<evidence type="ECO:0000313" key="2">
    <source>
        <dbReference type="EMBL" id="GGX24852.1"/>
    </source>
</evidence>
<feature type="transmembrane region" description="Helical" evidence="1">
    <location>
        <begin position="7"/>
        <end position="22"/>
    </location>
</feature>
<keyword evidence="1" id="KW-0812">Transmembrane</keyword>
<keyword evidence="1" id="KW-0472">Membrane</keyword>
<comment type="caution">
    <text evidence="2">The sequence shown here is derived from an EMBL/GenBank/DDBJ whole genome shotgun (WGS) entry which is preliminary data.</text>
</comment>
<gene>
    <name evidence="2" type="ORF">GCM10007384_27370</name>
</gene>
<feature type="transmembrane region" description="Helical" evidence="1">
    <location>
        <begin position="34"/>
        <end position="52"/>
    </location>
</feature>
<sequence length="85" mass="10073">MKYIIKTLFAAILFLICIGYYYKNIGNHVTGDKFVGVGILVSTFILMPVFIYHRWKNKNVKDYMLTEENINKMKNYEKEKESKNP</sequence>
<proteinExistence type="predicted"/>